<gene>
    <name evidence="1" type="ORF">DPX39_090058400</name>
</gene>
<sequence length="191" mass="21886">MREPPTTMSETERYTVWCEQVRALFTREPCGAVEDAADSNNDDAYFPECFYMRMLGALKKCGGDGVAVERSRRSSISSDSCFSSVSQQRNRVDEDVLASRLASKLEAHARVLSRQRQHQQQKRQEEAATVRRTVTRLPFRDCAVEAKVAAINEDLHDALLYVRQRNMLSNQLRRQLEETRRLLVMQVPSSS</sequence>
<evidence type="ECO:0000313" key="1">
    <source>
        <dbReference type="EMBL" id="RHW70040.1"/>
    </source>
</evidence>
<dbReference type="Proteomes" id="UP000266743">
    <property type="component" value="Chromosome 9"/>
</dbReference>
<protein>
    <submittedName>
        <fullName evidence="1">Uncharacterized protein</fullName>
    </submittedName>
</protein>
<name>A0A3L6L6I9_9TRYP</name>
<accession>A0A3L6L6I9</accession>
<reference evidence="1" key="1">
    <citation type="submission" date="2018-09" db="EMBL/GenBank/DDBJ databases">
        <title>whole genome sequence of T. equiperdum IVM-t1 strain.</title>
        <authorList>
            <person name="Suganuma K."/>
        </authorList>
    </citation>
    <scope>NUCLEOTIDE SEQUENCE [LARGE SCALE GENOMIC DNA]</scope>
    <source>
        <strain evidence="1">IVM-t1</strain>
    </source>
</reference>
<comment type="caution">
    <text evidence="1">The sequence shown here is derived from an EMBL/GenBank/DDBJ whole genome shotgun (WGS) entry which is preliminary data.</text>
</comment>
<dbReference type="EMBL" id="QSBY01000009">
    <property type="protein sequence ID" value="RHW70040.1"/>
    <property type="molecule type" value="Genomic_DNA"/>
</dbReference>
<organism evidence="1">
    <name type="scientific">Trypanosoma brucei equiperdum</name>
    <dbReference type="NCBI Taxonomy" id="630700"/>
    <lineage>
        <taxon>Eukaryota</taxon>
        <taxon>Discoba</taxon>
        <taxon>Euglenozoa</taxon>
        <taxon>Kinetoplastea</taxon>
        <taxon>Metakinetoplastina</taxon>
        <taxon>Trypanosomatida</taxon>
        <taxon>Trypanosomatidae</taxon>
        <taxon>Trypanosoma</taxon>
    </lineage>
</organism>
<dbReference type="AlphaFoldDB" id="A0A3L6L6I9"/>
<proteinExistence type="predicted"/>